<dbReference type="PANTHER" id="PTHR36451:SF1">
    <property type="entry name" value="OMEGA-HYDROXY-BETA-DIHYDROMENAQUINONE-9 SULFOTRANSFERASE STF3"/>
    <property type="match status" value="1"/>
</dbReference>
<accession>A0A418NUK1</accession>
<dbReference type="GO" id="GO:0016740">
    <property type="term" value="F:transferase activity"/>
    <property type="evidence" value="ECO:0007669"/>
    <property type="project" value="UniProtKB-KW"/>
</dbReference>
<evidence type="ECO:0000313" key="2">
    <source>
        <dbReference type="EMBL" id="RIV87679.1"/>
    </source>
</evidence>
<reference evidence="2 3" key="1">
    <citation type="submission" date="2018-08" db="EMBL/GenBank/DDBJ databases">
        <title>Erythrobacter zhengii sp.nov., a bacterium isolated from deep-sea sediment.</title>
        <authorList>
            <person name="Fang C."/>
            <person name="Wu Y.-H."/>
            <person name="Sun C."/>
            <person name="Wang H."/>
            <person name="Cheng H."/>
            <person name="Meng F.-X."/>
            <person name="Wang C.-S."/>
            <person name="Xu X.-W."/>
        </authorList>
    </citation>
    <scope>NUCLEOTIDE SEQUENCE [LARGE SCALE GENOMIC DNA]</scope>
    <source>
        <strain evidence="2 3">V18</strain>
    </source>
</reference>
<evidence type="ECO:0000256" key="1">
    <source>
        <dbReference type="SAM" id="MobiDB-lite"/>
    </source>
</evidence>
<name>A0A418NUK1_9SPHN</name>
<evidence type="ECO:0000313" key="3">
    <source>
        <dbReference type="Proteomes" id="UP000286576"/>
    </source>
</evidence>
<dbReference type="Gene3D" id="3.40.50.300">
    <property type="entry name" value="P-loop containing nucleotide triphosphate hydrolases"/>
    <property type="match status" value="1"/>
</dbReference>
<sequence length="400" mass="44621">MNLPPRPHPCTRSPRVDRVNGWLESAWRKGISAKPSLDPDNLWSKALRDAEPAGEQGPRSPADMADFRLRLEILCESLETEARLNPLGLTMAHGQLVRAIRQRLELGTLWQAEPELLETPLAPPVIVVGHMRSGTTRIHRLLASDPALSSTRFCDSWHPLPRTPDTRPVWSALSLMFARVLDPWLDAIHPFGVTRADEELGWLATALDHSSYEAQWRIPSYTAFSEARDPAPLYREFANILRTDASWHGNANQSRVLKVPQFAEDLPALLAQFPEARVVRTRRCPSDTAASAASLVANQMAIQSDHVDFDWIESEAERKIALRQQRMDSALASFAGPLAVVDFEALNTNWEDEIGRVYGLLGMELSAQALAAMRSEQGRAKTSAHREHAAQLRKFSETAA</sequence>
<dbReference type="Proteomes" id="UP000286576">
    <property type="component" value="Unassembled WGS sequence"/>
</dbReference>
<dbReference type="PANTHER" id="PTHR36451">
    <property type="entry name" value="PAPS-DEPENDENT SULFOTRANSFERASE STF3"/>
    <property type="match status" value="1"/>
</dbReference>
<protein>
    <submittedName>
        <fullName evidence="2">Sulfotransferase</fullName>
    </submittedName>
</protein>
<dbReference type="RefSeq" id="WP_119585340.1">
    <property type="nucleotide sequence ID" value="NZ_CAWODQ010000012.1"/>
</dbReference>
<dbReference type="AlphaFoldDB" id="A0A418NUK1"/>
<feature type="region of interest" description="Disordered" evidence="1">
    <location>
        <begin position="376"/>
        <end position="400"/>
    </location>
</feature>
<dbReference type="EMBL" id="QXFL01000002">
    <property type="protein sequence ID" value="RIV87679.1"/>
    <property type="molecule type" value="Genomic_DNA"/>
</dbReference>
<dbReference type="SUPFAM" id="SSF52540">
    <property type="entry name" value="P-loop containing nucleoside triphosphate hydrolases"/>
    <property type="match status" value="1"/>
</dbReference>
<keyword evidence="2" id="KW-0808">Transferase</keyword>
<proteinExistence type="predicted"/>
<gene>
    <name evidence="2" type="ORF">D2V07_04885</name>
</gene>
<organism evidence="2 3">
    <name type="scientific">Aurantiacibacter zhengii</name>
    <dbReference type="NCBI Taxonomy" id="2307003"/>
    <lineage>
        <taxon>Bacteria</taxon>
        <taxon>Pseudomonadati</taxon>
        <taxon>Pseudomonadota</taxon>
        <taxon>Alphaproteobacteria</taxon>
        <taxon>Sphingomonadales</taxon>
        <taxon>Erythrobacteraceae</taxon>
        <taxon>Aurantiacibacter</taxon>
    </lineage>
</organism>
<dbReference type="InterPro" id="IPR027417">
    <property type="entry name" value="P-loop_NTPase"/>
</dbReference>
<keyword evidence="3" id="KW-1185">Reference proteome</keyword>
<dbReference type="Pfam" id="PF13469">
    <property type="entry name" value="Sulfotransfer_3"/>
    <property type="match status" value="1"/>
</dbReference>
<comment type="caution">
    <text evidence="2">The sequence shown here is derived from an EMBL/GenBank/DDBJ whole genome shotgun (WGS) entry which is preliminary data.</text>
</comment>
<dbReference type="OrthoDB" id="9777890at2"/>
<dbReference type="InterPro" id="IPR052736">
    <property type="entry name" value="Stf3_sulfotransferase"/>
</dbReference>